<name>A0A9D4BVA9_DREPO</name>
<proteinExistence type="predicted"/>
<accession>A0A9D4BVA9</accession>
<reference evidence="1" key="2">
    <citation type="submission" date="2020-11" db="EMBL/GenBank/DDBJ databases">
        <authorList>
            <person name="McCartney M.A."/>
            <person name="Auch B."/>
            <person name="Kono T."/>
            <person name="Mallez S."/>
            <person name="Becker A."/>
            <person name="Gohl D.M."/>
            <person name="Silverstein K.A.T."/>
            <person name="Koren S."/>
            <person name="Bechman K.B."/>
            <person name="Herman A."/>
            <person name="Abrahante J.E."/>
            <person name="Garbe J."/>
        </authorList>
    </citation>
    <scope>NUCLEOTIDE SEQUENCE</scope>
    <source>
        <strain evidence="1">Duluth1</strain>
        <tissue evidence="1">Whole animal</tissue>
    </source>
</reference>
<dbReference type="AlphaFoldDB" id="A0A9D4BVA9"/>
<evidence type="ECO:0000313" key="2">
    <source>
        <dbReference type="Proteomes" id="UP000828390"/>
    </source>
</evidence>
<protein>
    <submittedName>
        <fullName evidence="1">Uncharacterized protein</fullName>
    </submittedName>
</protein>
<keyword evidence="2" id="KW-1185">Reference proteome</keyword>
<dbReference type="EMBL" id="JAIWYP010000014">
    <property type="protein sequence ID" value="KAH3710449.1"/>
    <property type="molecule type" value="Genomic_DNA"/>
</dbReference>
<gene>
    <name evidence="1" type="ORF">DPMN_069931</name>
</gene>
<evidence type="ECO:0000313" key="1">
    <source>
        <dbReference type="EMBL" id="KAH3710449.1"/>
    </source>
</evidence>
<reference evidence="1" key="1">
    <citation type="journal article" date="2019" name="bioRxiv">
        <title>The Genome of the Zebra Mussel, Dreissena polymorpha: A Resource for Invasive Species Research.</title>
        <authorList>
            <person name="McCartney M.A."/>
            <person name="Auch B."/>
            <person name="Kono T."/>
            <person name="Mallez S."/>
            <person name="Zhang Y."/>
            <person name="Obille A."/>
            <person name="Becker A."/>
            <person name="Abrahante J.E."/>
            <person name="Garbe J."/>
            <person name="Badalamenti J.P."/>
            <person name="Herman A."/>
            <person name="Mangelson H."/>
            <person name="Liachko I."/>
            <person name="Sullivan S."/>
            <person name="Sone E.D."/>
            <person name="Koren S."/>
            <person name="Silverstein K.A.T."/>
            <person name="Beckman K.B."/>
            <person name="Gohl D.M."/>
        </authorList>
    </citation>
    <scope>NUCLEOTIDE SEQUENCE</scope>
    <source>
        <strain evidence="1">Duluth1</strain>
        <tissue evidence="1">Whole animal</tissue>
    </source>
</reference>
<comment type="caution">
    <text evidence="1">The sequence shown here is derived from an EMBL/GenBank/DDBJ whole genome shotgun (WGS) entry which is preliminary data.</text>
</comment>
<dbReference type="Proteomes" id="UP000828390">
    <property type="component" value="Unassembled WGS sequence"/>
</dbReference>
<sequence>MLVLYVFHSVEQKEIKHIFWDGQQRDSSTVGLESEVAFLGELAEISIFQLCWNVFSFPYLHKSGYSSSTLVSTSAFSASAGMLI</sequence>
<organism evidence="1 2">
    <name type="scientific">Dreissena polymorpha</name>
    <name type="common">Zebra mussel</name>
    <name type="synonym">Mytilus polymorpha</name>
    <dbReference type="NCBI Taxonomy" id="45954"/>
    <lineage>
        <taxon>Eukaryota</taxon>
        <taxon>Metazoa</taxon>
        <taxon>Spiralia</taxon>
        <taxon>Lophotrochozoa</taxon>
        <taxon>Mollusca</taxon>
        <taxon>Bivalvia</taxon>
        <taxon>Autobranchia</taxon>
        <taxon>Heteroconchia</taxon>
        <taxon>Euheterodonta</taxon>
        <taxon>Imparidentia</taxon>
        <taxon>Neoheterodontei</taxon>
        <taxon>Myida</taxon>
        <taxon>Dreissenoidea</taxon>
        <taxon>Dreissenidae</taxon>
        <taxon>Dreissena</taxon>
    </lineage>
</organism>